<name>A0ABQ8SEG2_PERAM</name>
<organism evidence="1 2">
    <name type="scientific">Periplaneta americana</name>
    <name type="common">American cockroach</name>
    <name type="synonym">Blatta americana</name>
    <dbReference type="NCBI Taxonomy" id="6978"/>
    <lineage>
        <taxon>Eukaryota</taxon>
        <taxon>Metazoa</taxon>
        <taxon>Ecdysozoa</taxon>
        <taxon>Arthropoda</taxon>
        <taxon>Hexapoda</taxon>
        <taxon>Insecta</taxon>
        <taxon>Pterygota</taxon>
        <taxon>Neoptera</taxon>
        <taxon>Polyneoptera</taxon>
        <taxon>Dictyoptera</taxon>
        <taxon>Blattodea</taxon>
        <taxon>Blattoidea</taxon>
        <taxon>Blattidae</taxon>
        <taxon>Blattinae</taxon>
        <taxon>Periplaneta</taxon>
    </lineage>
</organism>
<keyword evidence="2" id="KW-1185">Reference proteome</keyword>
<dbReference type="EMBL" id="JAJSOF020000029">
    <property type="protein sequence ID" value="KAJ4432445.1"/>
    <property type="molecule type" value="Genomic_DNA"/>
</dbReference>
<evidence type="ECO:0000313" key="2">
    <source>
        <dbReference type="Proteomes" id="UP001148838"/>
    </source>
</evidence>
<reference evidence="1 2" key="1">
    <citation type="journal article" date="2022" name="Allergy">
        <title>Genome assembly and annotation of Periplaneta americana reveal a comprehensive cockroach allergen profile.</title>
        <authorList>
            <person name="Wang L."/>
            <person name="Xiong Q."/>
            <person name="Saelim N."/>
            <person name="Wang L."/>
            <person name="Nong W."/>
            <person name="Wan A.T."/>
            <person name="Shi M."/>
            <person name="Liu X."/>
            <person name="Cao Q."/>
            <person name="Hui J.H.L."/>
            <person name="Sookrung N."/>
            <person name="Leung T.F."/>
            <person name="Tungtrongchitr A."/>
            <person name="Tsui S.K.W."/>
        </authorList>
    </citation>
    <scope>NUCLEOTIDE SEQUENCE [LARGE SCALE GENOMIC DNA]</scope>
    <source>
        <strain evidence="1">PWHHKU_190912</strain>
    </source>
</reference>
<dbReference type="Proteomes" id="UP001148838">
    <property type="component" value="Unassembled WGS sequence"/>
</dbReference>
<proteinExistence type="predicted"/>
<evidence type="ECO:0000313" key="1">
    <source>
        <dbReference type="EMBL" id="KAJ4432445.1"/>
    </source>
</evidence>
<comment type="caution">
    <text evidence="1">The sequence shown here is derived from an EMBL/GenBank/DDBJ whole genome shotgun (WGS) entry which is preliminary data.</text>
</comment>
<gene>
    <name evidence="1" type="ORF">ANN_21064</name>
</gene>
<accession>A0ABQ8SEG2</accession>
<protein>
    <submittedName>
        <fullName evidence="1">Uncharacterized protein</fullName>
    </submittedName>
</protein>
<dbReference type="InterPro" id="IPR036397">
    <property type="entry name" value="RNaseH_sf"/>
</dbReference>
<dbReference type="Gene3D" id="3.30.420.10">
    <property type="entry name" value="Ribonuclease H-like superfamily/Ribonuclease H"/>
    <property type="match status" value="1"/>
</dbReference>
<dbReference type="PANTHER" id="PTHR47326">
    <property type="entry name" value="TRANSPOSABLE ELEMENT TC3 TRANSPOSASE-LIKE PROTEIN"/>
    <property type="match status" value="1"/>
</dbReference>
<dbReference type="PANTHER" id="PTHR47326:SF1">
    <property type="entry name" value="HTH PSQ-TYPE DOMAIN-CONTAINING PROTEIN"/>
    <property type="match status" value="1"/>
</dbReference>
<sequence>MDLREVGYDDRDWIKQDRDRWRAYEGGNEPSGSLKPFATRQFKFKYDAGMLKTCRTYYNVGMPLAGRVHVSYLAGRGDHADHVDVAEAGVSLTGTLSRRESARESDLATEEANGKSPIVVRCPLMWLMPQLHEDKPGFLFQQDGALPHFQLEVREYLNEHLPQRWCGRASNNDRCVLRWPPRSPDLTPCDFFSVGVCQRSSVCTSLPVNLEELNNRIRAAVARVDRDMLQRVWQELDYRVDVCRVTRGGHIEHL</sequence>